<keyword evidence="9" id="KW-1185">Reference proteome</keyword>
<dbReference type="GO" id="GO:1990410">
    <property type="term" value="P:adrenomedullin receptor signaling pathway"/>
    <property type="evidence" value="ECO:0007669"/>
    <property type="project" value="TreeGrafter"/>
</dbReference>
<keyword evidence="4 7" id="KW-0732">Signal</keyword>
<evidence type="ECO:0000313" key="9">
    <source>
        <dbReference type="Proteomes" id="UP000694565"/>
    </source>
</evidence>
<evidence type="ECO:0000256" key="4">
    <source>
        <dbReference type="ARBA" id="ARBA00022729"/>
    </source>
</evidence>
<keyword evidence="5 6" id="KW-1015">Disulfide bond</keyword>
<evidence type="ECO:0000256" key="3">
    <source>
        <dbReference type="ARBA" id="ARBA00022525"/>
    </source>
</evidence>
<evidence type="ECO:0000256" key="2">
    <source>
        <dbReference type="ARBA" id="ARBA00010575"/>
    </source>
</evidence>
<dbReference type="GO" id="GO:0007189">
    <property type="term" value="P:adenylate cyclase-activating G protein-coupled receptor signaling pathway"/>
    <property type="evidence" value="ECO:0007669"/>
    <property type="project" value="TreeGrafter"/>
</dbReference>
<dbReference type="GO" id="GO:0010460">
    <property type="term" value="P:positive regulation of heart rate"/>
    <property type="evidence" value="ECO:0007669"/>
    <property type="project" value="TreeGrafter"/>
</dbReference>
<dbReference type="PANTHER" id="PTHR23414">
    <property type="entry name" value="ADRENOMEDULLIN, ADM"/>
    <property type="match status" value="1"/>
</dbReference>
<evidence type="ECO:0000256" key="1">
    <source>
        <dbReference type="ARBA" id="ARBA00004613"/>
    </source>
</evidence>
<evidence type="ECO:0000256" key="6">
    <source>
        <dbReference type="PIRSR" id="PIRSR621116-50"/>
    </source>
</evidence>
<feature type="chain" id="PRO_5034113792" description="Adrenomedullin" evidence="7">
    <location>
        <begin position="24"/>
        <end position="174"/>
    </location>
</feature>
<dbReference type="Ensembl" id="ENSCLMT00005042753.1">
    <property type="protein sequence ID" value="ENSCLMP00005041239.1"/>
    <property type="gene ID" value="ENSCLMG00005019341.1"/>
</dbReference>
<feature type="signal peptide" evidence="7">
    <location>
        <begin position="1"/>
        <end position="23"/>
    </location>
</feature>
<dbReference type="GO" id="GO:0005615">
    <property type="term" value="C:extracellular space"/>
    <property type="evidence" value="ECO:0007669"/>
    <property type="project" value="TreeGrafter"/>
</dbReference>
<dbReference type="Pfam" id="PF00214">
    <property type="entry name" value="Calc_CGRP_IAPP"/>
    <property type="match status" value="1"/>
</dbReference>
<evidence type="ECO:0008006" key="10">
    <source>
        <dbReference type="Google" id="ProtNLM"/>
    </source>
</evidence>
<evidence type="ECO:0000256" key="5">
    <source>
        <dbReference type="ARBA" id="ARBA00023157"/>
    </source>
</evidence>
<proteinExistence type="inferred from homology"/>
<sequence length="174" mass="19178">MRLALHTVLCCCVFTTVLPLVKGGANSTSLKKGFKVWLQSRVKRDLCNVTVAANEQRSDVHVGPQQDENPKGVAPTSSFGLCIRSRRSTSTKSSGCKFVTCVYHDLLHRLHQINEMKSCAPGKKIGSNGYGRRLESDGLHRRKRGTNAASCGYTLNVSFFKKPDLWSCCGGTWQ</sequence>
<reference evidence="8" key="2">
    <citation type="submission" date="2025-09" db="UniProtKB">
        <authorList>
            <consortium name="Ensembl"/>
        </authorList>
    </citation>
    <scope>IDENTIFICATION</scope>
</reference>
<dbReference type="InterPro" id="IPR051665">
    <property type="entry name" value="Adrenomedullin-reg_peptide"/>
</dbReference>
<comment type="subcellular location">
    <subcellularLocation>
        <location evidence="1">Secreted</location>
    </subcellularLocation>
</comment>
<dbReference type="GO" id="GO:0005179">
    <property type="term" value="F:hormone activity"/>
    <property type="evidence" value="ECO:0007669"/>
    <property type="project" value="InterPro"/>
</dbReference>
<dbReference type="GO" id="GO:0031700">
    <property type="term" value="F:adrenomedullin receptor binding"/>
    <property type="evidence" value="ECO:0007669"/>
    <property type="project" value="TreeGrafter"/>
</dbReference>
<dbReference type="Proteomes" id="UP000694565">
    <property type="component" value="Unplaced"/>
</dbReference>
<feature type="disulfide bond" evidence="6">
    <location>
        <begin position="96"/>
        <end position="101"/>
    </location>
</feature>
<accession>A0A8C3AEN9</accession>
<dbReference type="GO" id="GO:0003073">
    <property type="term" value="P:regulation of systemic arterial blood pressure"/>
    <property type="evidence" value="ECO:0007669"/>
    <property type="project" value="TreeGrafter"/>
</dbReference>
<dbReference type="InterPro" id="IPR021116">
    <property type="entry name" value="Calcitonin/adrenomedullin"/>
</dbReference>
<protein>
    <recommendedName>
        <fullName evidence="10">Adrenomedullin</fullName>
    </recommendedName>
</protein>
<reference evidence="8" key="1">
    <citation type="submission" date="2025-08" db="UniProtKB">
        <authorList>
            <consortium name="Ensembl"/>
        </authorList>
    </citation>
    <scope>IDENTIFICATION</scope>
</reference>
<comment type="similarity">
    <text evidence="2">Belongs to the adrenomedullin family.</text>
</comment>
<evidence type="ECO:0000256" key="7">
    <source>
        <dbReference type="SAM" id="SignalP"/>
    </source>
</evidence>
<dbReference type="AlphaFoldDB" id="A0A8C3AEN9"/>
<keyword evidence="3" id="KW-0964">Secreted</keyword>
<dbReference type="PANTHER" id="PTHR23414:SF3">
    <property type="entry name" value="PRO-ADRENOMEDULLIN"/>
    <property type="match status" value="1"/>
</dbReference>
<dbReference type="GeneTree" id="ENSGT00730000112205"/>
<evidence type="ECO:0000313" key="8">
    <source>
        <dbReference type="Ensembl" id="ENSCLMP00005041239.1"/>
    </source>
</evidence>
<organism evidence="8 9">
    <name type="scientific">Cyclopterus lumpus</name>
    <name type="common">Lumpsucker</name>
    <dbReference type="NCBI Taxonomy" id="8103"/>
    <lineage>
        <taxon>Eukaryota</taxon>
        <taxon>Metazoa</taxon>
        <taxon>Chordata</taxon>
        <taxon>Craniata</taxon>
        <taxon>Vertebrata</taxon>
        <taxon>Euteleostomi</taxon>
        <taxon>Actinopterygii</taxon>
        <taxon>Neopterygii</taxon>
        <taxon>Teleostei</taxon>
        <taxon>Neoteleostei</taxon>
        <taxon>Acanthomorphata</taxon>
        <taxon>Eupercaria</taxon>
        <taxon>Perciformes</taxon>
        <taxon>Cottioidei</taxon>
        <taxon>Cottales</taxon>
        <taxon>Cyclopteridae</taxon>
        <taxon>Cyclopterus</taxon>
    </lineage>
</organism>
<name>A0A8C3AEN9_CYCLU</name>